<dbReference type="AlphaFoldDB" id="A0A392QA91"/>
<feature type="non-terminal residue" evidence="2">
    <location>
        <position position="1"/>
    </location>
</feature>
<feature type="compositionally biased region" description="Basic residues" evidence="1">
    <location>
        <begin position="103"/>
        <end position="113"/>
    </location>
</feature>
<proteinExistence type="predicted"/>
<protein>
    <submittedName>
        <fullName evidence="2">Protein accumulation AND replication OFs protein</fullName>
    </submittedName>
</protein>
<reference evidence="2 3" key="1">
    <citation type="journal article" date="2018" name="Front. Plant Sci.">
        <title>Red Clover (Trifolium pratense) and Zigzag Clover (T. medium) - A Picture of Genomic Similarities and Differences.</title>
        <authorList>
            <person name="Dluhosova J."/>
            <person name="Istvanek J."/>
            <person name="Nedelnik J."/>
            <person name="Repkova J."/>
        </authorList>
    </citation>
    <scope>NUCLEOTIDE SEQUENCE [LARGE SCALE GENOMIC DNA]</scope>
    <source>
        <strain evidence="3">cv. 10/8</strain>
        <tissue evidence="2">Leaf</tissue>
    </source>
</reference>
<dbReference type="Proteomes" id="UP000265520">
    <property type="component" value="Unassembled WGS sequence"/>
</dbReference>
<accession>A0A392QA91</accession>
<evidence type="ECO:0000313" key="2">
    <source>
        <dbReference type="EMBL" id="MCI20792.1"/>
    </source>
</evidence>
<evidence type="ECO:0000313" key="3">
    <source>
        <dbReference type="Proteomes" id="UP000265520"/>
    </source>
</evidence>
<dbReference type="EMBL" id="LXQA010121719">
    <property type="protein sequence ID" value="MCI20792.1"/>
    <property type="molecule type" value="Genomic_DNA"/>
</dbReference>
<evidence type="ECO:0000256" key="1">
    <source>
        <dbReference type="SAM" id="MobiDB-lite"/>
    </source>
</evidence>
<name>A0A392QA91_9FABA</name>
<keyword evidence="3" id="KW-1185">Reference proteome</keyword>
<organism evidence="2 3">
    <name type="scientific">Trifolium medium</name>
    <dbReference type="NCBI Taxonomy" id="97028"/>
    <lineage>
        <taxon>Eukaryota</taxon>
        <taxon>Viridiplantae</taxon>
        <taxon>Streptophyta</taxon>
        <taxon>Embryophyta</taxon>
        <taxon>Tracheophyta</taxon>
        <taxon>Spermatophyta</taxon>
        <taxon>Magnoliopsida</taxon>
        <taxon>eudicotyledons</taxon>
        <taxon>Gunneridae</taxon>
        <taxon>Pentapetalae</taxon>
        <taxon>rosids</taxon>
        <taxon>fabids</taxon>
        <taxon>Fabales</taxon>
        <taxon>Fabaceae</taxon>
        <taxon>Papilionoideae</taxon>
        <taxon>50 kb inversion clade</taxon>
        <taxon>NPAAA clade</taxon>
        <taxon>Hologalegina</taxon>
        <taxon>IRL clade</taxon>
        <taxon>Trifolieae</taxon>
        <taxon>Trifolium</taxon>
    </lineage>
</organism>
<feature type="region of interest" description="Disordered" evidence="1">
    <location>
        <begin position="103"/>
        <end position="123"/>
    </location>
</feature>
<feature type="non-terminal residue" evidence="2">
    <location>
        <position position="123"/>
    </location>
</feature>
<sequence>IANCPIPYESINEEGDPAFQREQLGKWNLGPGFEVAKEWAQEREADATPMVDNLSIFHLPVGVRPSEELKDCLETAFRSKKHEPDAGVEAVMEFTSSLLKAKHANSNKPKKHGVLSVRAASML</sequence>
<comment type="caution">
    <text evidence="2">The sequence shown here is derived from an EMBL/GenBank/DDBJ whole genome shotgun (WGS) entry which is preliminary data.</text>
</comment>